<dbReference type="InterPro" id="IPR024775">
    <property type="entry name" value="DinB-like"/>
</dbReference>
<dbReference type="Gene3D" id="1.20.120.450">
    <property type="entry name" value="dinb family like domain"/>
    <property type="match status" value="1"/>
</dbReference>
<dbReference type="RefSeq" id="WP_125656484.1">
    <property type="nucleotide sequence ID" value="NZ_AP019308.1"/>
</dbReference>
<dbReference type="EMBL" id="AP019308">
    <property type="protein sequence ID" value="BBH20889.1"/>
    <property type="molecule type" value="Genomic_DNA"/>
</dbReference>
<proteinExistence type="predicted"/>
<organism evidence="1 2">
    <name type="scientific">Paenibacillus baekrokdamisoli</name>
    <dbReference type="NCBI Taxonomy" id="1712516"/>
    <lineage>
        <taxon>Bacteria</taxon>
        <taxon>Bacillati</taxon>
        <taxon>Bacillota</taxon>
        <taxon>Bacilli</taxon>
        <taxon>Bacillales</taxon>
        <taxon>Paenibacillaceae</taxon>
        <taxon>Paenibacillus</taxon>
    </lineage>
</organism>
<evidence type="ECO:0000313" key="1">
    <source>
        <dbReference type="EMBL" id="BBH20889.1"/>
    </source>
</evidence>
<reference evidence="1 2" key="1">
    <citation type="submission" date="2018-11" db="EMBL/GenBank/DDBJ databases">
        <title>Complete genome sequence of Paenibacillus baekrokdamisoli strain KCTC 33723.</title>
        <authorList>
            <person name="Kang S.W."/>
            <person name="Lee K.C."/>
            <person name="Kim K.K."/>
            <person name="Kim J.S."/>
            <person name="Kim D.S."/>
            <person name="Ko S.H."/>
            <person name="Yang S.H."/>
            <person name="Lee J.S."/>
        </authorList>
    </citation>
    <scope>NUCLEOTIDE SEQUENCE [LARGE SCALE GENOMIC DNA]</scope>
    <source>
        <strain evidence="1 2">KCTC 33723</strain>
    </source>
</reference>
<sequence length="156" mass="18040">MKPISEQMNKFQSLIPFLESLRSISQEQWTTPIKTGKWSTRDIVAHLLLWDRYFGTEAISKIAAGDPVTVKHLDFDAFNKNALDYALTIGHNELIDQAIAERELIIRQIEQFSDKVVIHEYIDGDGNVFCISNYLVDFADHDSHHRGQIELFMKEF</sequence>
<dbReference type="KEGG" id="pbk:Back11_22340"/>
<dbReference type="OrthoDB" id="2964295at2"/>
<accession>A0A3G9JD54</accession>
<dbReference type="SUPFAM" id="SSF109854">
    <property type="entry name" value="DinB/YfiT-like putative metalloenzymes"/>
    <property type="match status" value="1"/>
</dbReference>
<dbReference type="InterPro" id="IPR034660">
    <property type="entry name" value="DinB/YfiT-like"/>
</dbReference>
<gene>
    <name evidence="1" type="ORF">Back11_22340</name>
</gene>
<dbReference type="Proteomes" id="UP000275368">
    <property type="component" value="Chromosome"/>
</dbReference>
<dbReference type="Pfam" id="PF12867">
    <property type="entry name" value="DinB_2"/>
    <property type="match status" value="1"/>
</dbReference>
<keyword evidence="2" id="KW-1185">Reference proteome</keyword>
<evidence type="ECO:0000313" key="2">
    <source>
        <dbReference type="Proteomes" id="UP000275368"/>
    </source>
</evidence>
<dbReference type="AlphaFoldDB" id="A0A3G9JD54"/>
<name>A0A3G9JD54_9BACL</name>
<protein>
    <submittedName>
        <fullName evidence="1">Uncharacterized protein</fullName>
    </submittedName>
</protein>